<dbReference type="VEuPathDB" id="FungiDB:Z518_07166"/>
<evidence type="ECO:0000313" key="2">
    <source>
        <dbReference type="Proteomes" id="UP000053617"/>
    </source>
</evidence>
<sequence length="139" mass="15754">MTKQRPSGATKREAFQDWLKEPAHSSALLVHGNSDSTYFCSPLSYLYAQIAQTYAEQDGMVVISSHCSLHTQLRDRRAIAAALLRQLVGQLLSHKNLRARPFDLSLTETNQEDQNQDTFQLCKLSKELIGRLLPFNLFC</sequence>
<evidence type="ECO:0000313" key="1">
    <source>
        <dbReference type="EMBL" id="KIX03613.1"/>
    </source>
</evidence>
<dbReference type="GeneID" id="25295237"/>
<keyword evidence="2" id="KW-1185">Reference proteome</keyword>
<dbReference type="PANTHER" id="PTHR40619">
    <property type="entry name" value="FUNGAL STAND N-TERMINAL GOODBYE DOMAIN-CONTAINING PROTEIN"/>
    <property type="match status" value="1"/>
</dbReference>
<name>A0A0D2GZJ4_9EURO</name>
<gene>
    <name evidence="1" type="ORF">Z518_07166</name>
</gene>
<dbReference type="Proteomes" id="UP000053617">
    <property type="component" value="Unassembled WGS sequence"/>
</dbReference>
<dbReference type="HOGENOM" id="CLU_1846213_0_0_1"/>
<organism evidence="1 2">
    <name type="scientific">Rhinocladiella mackenziei CBS 650.93</name>
    <dbReference type="NCBI Taxonomy" id="1442369"/>
    <lineage>
        <taxon>Eukaryota</taxon>
        <taxon>Fungi</taxon>
        <taxon>Dikarya</taxon>
        <taxon>Ascomycota</taxon>
        <taxon>Pezizomycotina</taxon>
        <taxon>Eurotiomycetes</taxon>
        <taxon>Chaetothyriomycetidae</taxon>
        <taxon>Chaetothyriales</taxon>
        <taxon>Herpotrichiellaceae</taxon>
        <taxon>Rhinocladiella</taxon>
    </lineage>
</organism>
<reference evidence="1 2" key="1">
    <citation type="submission" date="2015-01" db="EMBL/GenBank/DDBJ databases">
        <title>The Genome Sequence of Rhinocladiella mackenzie CBS 650.93.</title>
        <authorList>
            <consortium name="The Broad Institute Genomics Platform"/>
            <person name="Cuomo C."/>
            <person name="de Hoog S."/>
            <person name="Gorbushina A."/>
            <person name="Stielow B."/>
            <person name="Teixiera M."/>
            <person name="Abouelleil A."/>
            <person name="Chapman S.B."/>
            <person name="Priest M."/>
            <person name="Young S.K."/>
            <person name="Wortman J."/>
            <person name="Nusbaum C."/>
            <person name="Birren B."/>
        </authorList>
    </citation>
    <scope>NUCLEOTIDE SEQUENCE [LARGE SCALE GENOMIC DNA]</scope>
    <source>
        <strain evidence="1 2">CBS 650.93</strain>
    </source>
</reference>
<dbReference type="AlphaFoldDB" id="A0A0D2GZJ4"/>
<dbReference type="PANTHER" id="PTHR40619:SF3">
    <property type="entry name" value="FUNGAL STAND N-TERMINAL GOODBYE DOMAIN-CONTAINING PROTEIN"/>
    <property type="match status" value="1"/>
</dbReference>
<accession>A0A0D2GZJ4</accession>
<dbReference type="EMBL" id="KN847479">
    <property type="protein sequence ID" value="KIX03613.1"/>
    <property type="molecule type" value="Genomic_DNA"/>
</dbReference>
<proteinExistence type="predicted"/>
<protein>
    <submittedName>
        <fullName evidence="1">Uncharacterized protein</fullName>
    </submittedName>
</protein>
<dbReference type="RefSeq" id="XP_013270749.1">
    <property type="nucleotide sequence ID" value="XM_013415295.1"/>
</dbReference>
<dbReference type="STRING" id="1442369.A0A0D2GZJ4"/>